<dbReference type="KEGG" id="bcl:ABC3694"/>
<dbReference type="eggNOG" id="COG1216">
    <property type="taxonomic scope" value="Bacteria"/>
</dbReference>
<dbReference type="PANTHER" id="PTHR43685">
    <property type="entry name" value="GLYCOSYLTRANSFERASE"/>
    <property type="match status" value="1"/>
</dbReference>
<reference evidence="2 3" key="5">
    <citation type="journal article" date="2007" name="Extremophiles">
        <title>Intragenomic diversity of the V1 regions of 16S rRNA genes in high-alkaline protease-producing Bacillus clausii spp.</title>
        <authorList>
            <person name="Kageyama Y."/>
            <person name="Takaki Y."/>
            <person name="Shimamura S."/>
            <person name="Nishi S."/>
            <person name="Nogi Y."/>
            <person name="Uchimura K."/>
            <person name="Kobayashi T."/>
            <person name="Hitomi J."/>
            <person name="Ozaki K."/>
            <person name="Kawai S."/>
            <person name="Ito S."/>
            <person name="Horikoshi K."/>
        </authorList>
    </citation>
    <scope>NUCLEOTIDE SEQUENCE [LARGE SCALE GENOMIC DNA]</scope>
    <source>
        <strain evidence="2 3">KSM-K16</strain>
    </source>
</reference>
<proteinExistence type="predicted"/>
<dbReference type="PANTHER" id="PTHR43685:SF2">
    <property type="entry name" value="GLYCOSYLTRANSFERASE 2-LIKE DOMAIN-CONTAINING PROTEIN"/>
    <property type="match status" value="1"/>
</dbReference>
<accession>Q5WBN3</accession>
<dbReference type="Gene3D" id="3.90.550.10">
    <property type="entry name" value="Spore Coat Polysaccharide Biosynthesis Protein SpsA, Chain A"/>
    <property type="match status" value="1"/>
</dbReference>
<reference evidence="2 3" key="1">
    <citation type="journal article" date="1994" name="J. Ferment. Bioeng.">
        <title>Molecular cloning and nucleotide sequence of the gene for an alkaline protease from the alkalophilic Bacillus sp. KSM-K16.</title>
        <authorList>
            <person name="Hakamada Y."/>
            <person name="Kobayashi T."/>
            <person name="Hitomi J."/>
            <person name="Kawai S."/>
            <person name="Ito S."/>
        </authorList>
    </citation>
    <scope>NUCLEOTIDE SEQUENCE [LARGE SCALE GENOMIC DNA]</scope>
    <source>
        <strain evidence="2 3">KSM-K16</strain>
    </source>
</reference>
<evidence type="ECO:0000259" key="1">
    <source>
        <dbReference type="Pfam" id="PF00535"/>
    </source>
</evidence>
<dbReference type="InterPro" id="IPR029044">
    <property type="entry name" value="Nucleotide-diphossugar_trans"/>
</dbReference>
<dbReference type="RefSeq" id="WP_011248532.1">
    <property type="nucleotide sequence ID" value="NC_006582.1"/>
</dbReference>
<reference evidence="2 3" key="3">
    <citation type="journal article" date="1997" name="Protein Eng.">
        <title>High-resolution crystal structure of M-protease: phylogeny aided analysis of the high-alkaline adaptation mechanism.</title>
        <authorList>
            <person name="Shirai T."/>
            <person name="Suzuki A."/>
            <person name="Yamane T."/>
            <person name="Ashida T."/>
            <person name="Kobayashi T."/>
            <person name="Ito S."/>
        </authorList>
    </citation>
    <scope>NUCLEOTIDE SEQUENCE [LARGE SCALE GENOMIC DNA]</scope>
    <source>
        <strain evidence="2 3">KSM-K16</strain>
    </source>
</reference>
<dbReference type="Proteomes" id="UP000001168">
    <property type="component" value="Chromosome"/>
</dbReference>
<protein>
    <submittedName>
        <fullName evidence="2">Glycosyltransferase</fullName>
    </submittedName>
</protein>
<dbReference type="STRING" id="66692.ABC3694"/>
<evidence type="ECO:0000313" key="2">
    <source>
        <dbReference type="EMBL" id="BAD66227.1"/>
    </source>
</evidence>
<dbReference type="HOGENOM" id="CLU_025996_0_5_9"/>
<gene>
    <name evidence="2" type="ordered locus">ABC3694</name>
</gene>
<dbReference type="CAZy" id="GT2">
    <property type="family name" value="Glycosyltransferase Family 2"/>
</dbReference>
<name>Q5WBN3_SHOC1</name>
<dbReference type="InterPro" id="IPR050834">
    <property type="entry name" value="Glycosyltransf_2"/>
</dbReference>
<keyword evidence="3" id="KW-1185">Reference proteome</keyword>
<reference evidence="3" key="4">
    <citation type="submission" date="2003-10" db="EMBL/GenBank/DDBJ databases">
        <title>The complete genome sequence of the alkaliphilic Bacillus clausii KSM-K16.</title>
        <authorList>
            <person name="Takaki Y."/>
            <person name="Kageyama Y."/>
            <person name="Shimamura S."/>
            <person name="Suzuki H."/>
            <person name="Nishi S."/>
            <person name="Hatada Y."/>
            <person name="Kawai S."/>
            <person name="Ito S."/>
            <person name="Horikoshi K."/>
        </authorList>
    </citation>
    <scope>NUCLEOTIDE SEQUENCE [LARGE SCALE GENOMIC DNA]</scope>
    <source>
        <strain evidence="3">KSM-K16</strain>
    </source>
</reference>
<dbReference type="Pfam" id="PF00535">
    <property type="entry name" value="Glycos_transf_2"/>
    <property type="match status" value="1"/>
</dbReference>
<reference evidence="2 3" key="2">
    <citation type="journal article" date="1995" name="Appl. Microbiol. Biotechnol.">
        <title>Purification and properties of an alkaline protease from alkalophilic Bacillus sp. KSM-K16.</title>
        <authorList>
            <person name="Kobayashi T."/>
            <person name="Hakamada Y."/>
            <person name="Adachi S."/>
            <person name="Hitomi J."/>
            <person name="Yoshimatsu T."/>
            <person name="Koike K."/>
            <person name="Kawai S."/>
            <person name="Ito S."/>
        </authorList>
    </citation>
    <scope>NUCLEOTIDE SEQUENCE [LARGE SCALE GENOMIC DNA]</scope>
    <source>
        <strain evidence="2 3">KSM-K16</strain>
    </source>
</reference>
<dbReference type="AlphaFoldDB" id="Q5WBN3"/>
<organism evidence="2 3">
    <name type="scientific">Shouchella clausii (strain KSM-K16)</name>
    <name type="common">Alkalihalobacillus clausii</name>
    <dbReference type="NCBI Taxonomy" id="66692"/>
    <lineage>
        <taxon>Bacteria</taxon>
        <taxon>Bacillati</taxon>
        <taxon>Bacillota</taxon>
        <taxon>Bacilli</taxon>
        <taxon>Bacillales</taxon>
        <taxon>Bacillaceae</taxon>
        <taxon>Shouchella</taxon>
    </lineage>
</organism>
<feature type="domain" description="Glycosyltransferase 2-like" evidence="1">
    <location>
        <begin position="5"/>
        <end position="147"/>
    </location>
</feature>
<sequence length="271" mass="31760">MNRISVVIPTYNREKVIKESIDSVLKQTLQPIEIIVVDDFSTDNTLQILKKYDNGTLKVIKNQFKKGANGARNTGILFAEGDLIAFQDSDDTWDENKLQLQLEKLTSEDADICFCSINTGDRKLPYRTLASEEIYRQLRIRNFISTQSILIKTAVAKKIMFDEELKRYQDWDFVLRASESFKIVHCPHALVDIRIQTDSITKKVNNMEALFHLAKKHKELLEEKPINPALKYKLLMYSSYREKKIMKTGYYAIYYVFNKFYVDYILKLERL</sequence>
<dbReference type="InterPro" id="IPR001173">
    <property type="entry name" value="Glyco_trans_2-like"/>
</dbReference>
<evidence type="ECO:0000313" key="3">
    <source>
        <dbReference type="Proteomes" id="UP000001168"/>
    </source>
</evidence>
<dbReference type="EMBL" id="AP006627">
    <property type="protein sequence ID" value="BAD66227.1"/>
    <property type="molecule type" value="Genomic_DNA"/>
</dbReference>
<dbReference type="SUPFAM" id="SSF53448">
    <property type="entry name" value="Nucleotide-diphospho-sugar transferases"/>
    <property type="match status" value="1"/>
</dbReference>
<dbReference type="OrthoDB" id="9785185at2"/>
<dbReference type="CDD" id="cd00761">
    <property type="entry name" value="Glyco_tranf_GTA_type"/>
    <property type="match status" value="1"/>
</dbReference>